<reference evidence="2 3" key="1">
    <citation type="submission" date="2019-01" db="EMBL/GenBank/DDBJ databases">
        <authorList>
            <person name="Ferrante I. M."/>
        </authorList>
    </citation>
    <scope>NUCLEOTIDE SEQUENCE [LARGE SCALE GENOMIC DNA]</scope>
    <source>
        <strain evidence="2 3">B856</strain>
    </source>
</reference>
<gene>
    <name evidence="2" type="ORF">PSNMU_V1.4_AUG-EV-PASAV3_0057920</name>
</gene>
<accession>A0A448ZA62</accession>
<name>A0A448ZA62_9STRA</name>
<sequence>MPIHAQYGLRHQPWTSAVDSSSTSFSWSDFPLIVHDEEYNSDVNGLFHASKTVTPMDCPGFPLHMTSTTSSTSSTSSTSIPTKNMKKKRSVRFAPFVEIRTHSQILGDHPCCEGGLALELGWEYNSSSALLPEQIVRNVEKKDCQQSQFKIIGRSSSGESMTGTRIPHRRSYSERKRLLIEVGGYTSDELNMKDPRKEYCLVGRNCSDQKKNSTNGMTAVLQRQTHLSRVGSITESLCSVVAAGA</sequence>
<feature type="region of interest" description="Disordered" evidence="1">
    <location>
        <begin position="64"/>
        <end position="84"/>
    </location>
</feature>
<evidence type="ECO:0000313" key="3">
    <source>
        <dbReference type="Proteomes" id="UP000291116"/>
    </source>
</evidence>
<dbReference type="EMBL" id="CAACVS010000195">
    <property type="protein sequence ID" value="VEU38957.1"/>
    <property type="molecule type" value="Genomic_DNA"/>
</dbReference>
<protein>
    <submittedName>
        <fullName evidence="2">Uncharacterized protein</fullName>
    </submittedName>
</protein>
<dbReference type="OrthoDB" id="48791at2759"/>
<evidence type="ECO:0000256" key="1">
    <source>
        <dbReference type="SAM" id="MobiDB-lite"/>
    </source>
</evidence>
<dbReference type="AlphaFoldDB" id="A0A448ZA62"/>
<evidence type="ECO:0000313" key="2">
    <source>
        <dbReference type="EMBL" id="VEU38957.1"/>
    </source>
</evidence>
<organism evidence="2 3">
    <name type="scientific">Pseudo-nitzschia multistriata</name>
    <dbReference type="NCBI Taxonomy" id="183589"/>
    <lineage>
        <taxon>Eukaryota</taxon>
        <taxon>Sar</taxon>
        <taxon>Stramenopiles</taxon>
        <taxon>Ochrophyta</taxon>
        <taxon>Bacillariophyta</taxon>
        <taxon>Bacillariophyceae</taxon>
        <taxon>Bacillariophycidae</taxon>
        <taxon>Bacillariales</taxon>
        <taxon>Bacillariaceae</taxon>
        <taxon>Pseudo-nitzschia</taxon>
    </lineage>
</organism>
<proteinExistence type="predicted"/>
<keyword evidence="3" id="KW-1185">Reference proteome</keyword>
<dbReference type="Proteomes" id="UP000291116">
    <property type="component" value="Unassembled WGS sequence"/>
</dbReference>
<feature type="compositionally biased region" description="Low complexity" evidence="1">
    <location>
        <begin position="66"/>
        <end position="79"/>
    </location>
</feature>